<accession>A0ABV1KJN3</accession>
<dbReference type="RefSeq" id="WP_349301728.1">
    <property type="nucleotide sequence ID" value="NZ_JBEDNQ010000016.1"/>
</dbReference>
<dbReference type="PROSITE" id="PS01124">
    <property type="entry name" value="HTH_ARAC_FAMILY_2"/>
    <property type="match status" value="1"/>
</dbReference>
<proteinExistence type="predicted"/>
<dbReference type="Pfam" id="PF14525">
    <property type="entry name" value="AraC_binding_2"/>
    <property type="match status" value="1"/>
</dbReference>
<comment type="caution">
    <text evidence="6">The sequence shown here is derived from an EMBL/GenBank/DDBJ whole genome shotgun (WGS) entry which is preliminary data.</text>
</comment>
<sequence length="290" mass="30746">MLILTDGRPAHGRVVVGDDLGIRTIRITGGACTVERPSRLIRGDEAPQLHLMLTLDGRIDIEQGDAGAQVGGGGLAWYASTESYRAHAPGEFDLLHVLLPGSVGPLIRDVLGPPSTALPAQEASTRLVASLMRGIVAAQAVSVGGPAPGTLEAALLGLLGALPRRAQRPRDDPREALFDTAVRYIHDHLGETDLSPARIAAAVPVSVRYLHLLFAEREMSVAGYVREERLLGAARDLADPAHAHRKVGEIGRARGFVSAAHFNRSFARRFGRTPGRHRESGGGPALPRAG</sequence>
<dbReference type="InterPro" id="IPR009057">
    <property type="entry name" value="Homeodomain-like_sf"/>
</dbReference>
<evidence type="ECO:0000256" key="1">
    <source>
        <dbReference type="ARBA" id="ARBA00023015"/>
    </source>
</evidence>
<gene>
    <name evidence="6" type="ORF">WIS52_29685</name>
</gene>
<keyword evidence="7" id="KW-1185">Reference proteome</keyword>
<evidence type="ECO:0000313" key="6">
    <source>
        <dbReference type="EMBL" id="MEQ3554657.1"/>
    </source>
</evidence>
<dbReference type="PANTHER" id="PTHR46796:SF6">
    <property type="entry name" value="ARAC SUBFAMILY"/>
    <property type="match status" value="1"/>
</dbReference>
<keyword evidence="2" id="KW-0238">DNA-binding</keyword>
<evidence type="ECO:0000259" key="5">
    <source>
        <dbReference type="PROSITE" id="PS01124"/>
    </source>
</evidence>
<dbReference type="InterPro" id="IPR018060">
    <property type="entry name" value="HTH_AraC"/>
</dbReference>
<dbReference type="InterPro" id="IPR050204">
    <property type="entry name" value="AraC_XylS_family_regulators"/>
</dbReference>
<dbReference type="Pfam" id="PF12833">
    <property type="entry name" value="HTH_18"/>
    <property type="match status" value="1"/>
</dbReference>
<evidence type="ECO:0000256" key="2">
    <source>
        <dbReference type="ARBA" id="ARBA00023125"/>
    </source>
</evidence>
<name>A0ABV1KJN3_9PSEU</name>
<dbReference type="InterPro" id="IPR018062">
    <property type="entry name" value="HTH_AraC-typ_CS"/>
</dbReference>
<dbReference type="InterPro" id="IPR035418">
    <property type="entry name" value="AraC-bd_2"/>
</dbReference>
<dbReference type="Gene3D" id="1.10.10.60">
    <property type="entry name" value="Homeodomain-like"/>
    <property type="match status" value="1"/>
</dbReference>
<evidence type="ECO:0000256" key="3">
    <source>
        <dbReference type="ARBA" id="ARBA00023163"/>
    </source>
</evidence>
<keyword evidence="1" id="KW-0805">Transcription regulation</keyword>
<dbReference type="EMBL" id="JBEDNQ010000016">
    <property type="protein sequence ID" value="MEQ3554657.1"/>
    <property type="molecule type" value="Genomic_DNA"/>
</dbReference>
<dbReference type="SUPFAM" id="SSF46689">
    <property type="entry name" value="Homeodomain-like"/>
    <property type="match status" value="1"/>
</dbReference>
<evidence type="ECO:0000313" key="7">
    <source>
        <dbReference type="Proteomes" id="UP001494902"/>
    </source>
</evidence>
<organism evidence="6 7">
    <name type="scientific">Pseudonocardia nematodicida</name>
    <dbReference type="NCBI Taxonomy" id="1206997"/>
    <lineage>
        <taxon>Bacteria</taxon>
        <taxon>Bacillati</taxon>
        <taxon>Actinomycetota</taxon>
        <taxon>Actinomycetes</taxon>
        <taxon>Pseudonocardiales</taxon>
        <taxon>Pseudonocardiaceae</taxon>
        <taxon>Pseudonocardia</taxon>
    </lineage>
</organism>
<evidence type="ECO:0000256" key="4">
    <source>
        <dbReference type="SAM" id="MobiDB-lite"/>
    </source>
</evidence>
<dbReference type="PROSITE" id="PS00041">
    <property type="entry name" value="HTH_ARAC_FAMILY_1"/>
    <property type="match status" value="1"/>
</dbReference>
<protein>
    <submittedName>
        <fullName evidence="6">Helix-turn-helix domain-containing protein</fullName>
    </submittedName>
</protein>
<dbReference type="Proteomes" id="UP001494902">
    <property type="component" value="Unassembled WGS sequence"/>
</dbReference>
<feature type="region of interest" description="Disordered" evidence="4">
    <location>
        <begin position="270"/>
        <end position="290"/>
    </location>
</feature>
<reference evidence="6 7" key="1">
    <citation type="submission" date="2024-03" db="EMBL/GenBank/DDBJ databases">
        <title>Draft genome sequence of Pseudonocardia nematodicida JCM 31783.</title>
        <authorList>
            <person name="Butdee W."/>
            <person name="Duangmal K."/>
        </authorList>
    </citation>
    <scope>NUCLEOTIDE SEQUENCE [LARGE SCALE GENOMIC DNA]</scope>
    <source>
        <strain evidence="6 7">JCM 31783</strain>
    </source>
</reference>
<dbReference type="PANTHER" id="PTHR46796">
    <property type="entry name" value="HTH-TYPE TRANSCRIPTIONAL ACTIVATOR RHAS-RELATED"/>
    <property type="match status" value="1"/>
</dbReference>
<keyword evidence="3" id="KW-0804">Transcription</keyword>
<feature type="domain" description="HTH araC/xylS-type" evidence="5">
    <location>
        <begin position="179"/>
        <end position="280"/>
    </location>
</feature>
<dbReference type="SMART" id="SM00342">
    <property type="entry name" value="HTH_ARAC"/>
    <property type="match status" value="1"/>
</dbReference>